<dbReference type="Proteomes" id="UP000180175">
    <property type="component" value="Chromosome"/>
</dbReference>
<keyword evidence="4" id="KW-0663">Pyridoxal phosphate</keyword>
<dbReference type="GO" id="GO:0046394">
    <property type="term" value="P:carboxylic acid biosynthetic process"/>
    <property type="evidence" value="ECO:0007669"/>
    <property type="project" value="UniProtKB-ARBA"/>
</dbReference>
<reference evidence="5 6" key="1">
    <citation type="journal article" date="2017" name="Genome Announc.">
        <title>Draft Genome Sequences of Four Alkaliphilic Bacteria Belonging to the Anaerobacillus Genus.</title>
        <authorList>
            <person name="Bassil N.M."/>
            <person name="Lloyd J.R."/>
        </authorList>
    </citation>
    <scope>NUCLEOTIDE SEQUENCE [LARGE SCALE GENOMIC DNA]</scope>
    <source>
        <strain evidence="5 6">NB2006</strain>
    </source>
</reference>
<evidence type="ECO:0000313" key="5">
    <source>
        <dbReference type="EMBL" id="QOY37487.1"/>
    </source>
</evidence>
<dbReference type="EC" id="4.1.3.38" evidence="5"/>
<dbReference type="Gene3D" id="3.20.10.10">
    <property type="entry name" value="D-amino Acid Aminotransferase, subunit A, domain 2"/>
    <property type="match status" value="1"/>
</dbReference>
<dbReference type="AlphaFoldDB" id="A0A7S7LAM7"/>
<dbReference type="GO" id="GO:0005829">
    <property type="term" value="C:cytosol"/>
    <property type="evidence" value="ECO:0007669"/>
    <property type="project" value="TreeGrafter"/>
</dbReference>
<dbReference type="GO" id="GO:0008652">
    <property type="term" value="P:amino acid biosynthetic process"/>
    <property type="evidence" value="ECO:0007669"/>
    <property type="project" value="UniProtKB-ARBA"/>
</dbReference>
<evidence type="ECO:0000256" key="2">
    <source>
        <dbReference type="ARBA" id="ARBA00009320"/>
    </source>
</evidence>
<dbReference type="InterPro" id="IPR043132">
    <property type="entry name" value="BCAT-like_C"/>
</dbReference>
<reference evidence="5 6" key="2">
    <citation type="journal article" date="2019" name="Int. J. Syst. Evol. Microbiol.">
        <title>Anaerobacillus isosaccharinicus sp. nov., an alkaliphilic bacterium which degrades isosaccharinic acid.</title>
        <authorList>
            <person name="Bassil N.M."/>
            <person name="Lloyd J.R."/>
        </authorList>
    </citation>
    <scope>NUCLEOTIDE SEQUENCE [LARGE SCALE GENOMIC DNA]</scope>
    <source>
        <strain evidence="5 6">NB2006</strain>
    </source>
</reference>
<dbReference type="InterPro" id="IPR036038">
    <property type="entry name" value="Aminotransferase-like"/>
</dbReference>
<dbReference type="RefSeq" id="WP_182080340.1">
    <property type="nucleotide sequence ID" value="NZ_CP063356.2"/>
</dbReference>
<comment type="similarity">
    <text evidence="2">Belongs to the class-IV pyridoxal-phosphate-dependent aminotransferase family.</text>
</comment>
<dbReference type="CDD" id="cd00449">
    <property type="entry name" value="PLPDE_IV"/>
    <property type="match status" value="1"/>
</dbReference>
<evidence type="ECO:0000256" key="1">
    <source>
        <dbReference type="ARBA" id="ARBA00001933"/>
    </source>
</evidence>
<comment type="subunit">
    <text evidence="3">Homodimer.</text>
</comment>
<dbReference type="EMBL" id="CP063356">
    <property type="protein sequence ID" value="QOY37487.1"/>
    <property type="molecule type" value="Genomic_DNA"/>
</dbReference>
<dbReference type="NCBIfam" id="NF005800">
    <property type="entry name" value="PRK07650.1"/>
    <property type="match status" value="1"/>
</dbReference>
<gene>
    <name evidence="5" type="primary">pabC</name>
    <name evidence="5" type="ORF">AWH56_007700</name>
</gene>
<protein>
    <submittedName>
        <fullName evidence="5">Aminodeoxychorismate lyase</fullName>
        <ecNumber evidence="5">4.1.3.38</ecNumber>
    </submittedName>
</protein>
<organism evidence="5 6">
    <name type="scientific">Anaerobacillus isosaccharinicus</name>
    <dbReference type="NCBI Taxonomy" id="1532552"/>
    <lineage>
        <taxon>Bacteria</taxon>
        <taxon>Bacillati</taxon>
        <taxon>Bacillota</taxon>
        <taxon>Bacilli</taxon>
        <taxon>Bacillales</taxon>
        <taxon>Bacillaceae</taxon>
        <taxon>Anaerobacillus</taxon>
    </lineage>
</organism>
<name>A0A7S7LAM7_9BACI</name>
<dbReference type="InterPro" id="IPR001544">
    <property type="entry name" value="Aminotrans_IV"/>
</dbReference>
<accession>A0A7S7LAM7</accession>
<dbReference type="Gene3D" id="3.30.470.10">
    <property type="match status" value="1"/>
</dbReference>
<evidence type="ECO:0000256" key="4">
    <source>
        <dbReference type="ARBA" id="ARBA00022898"/>
    </source>
</evidence>
<dbReference type="FunFam" id="3.20.10.10:FF:000002">
    <property type="entry name" value="D-alanine aminotransferase"/>
    <property type="match status" value="1"/>
</dbReference>
<keyword evidence="6" id="KW-1185">Reference proteome</keyword>
<dbReference type="SUPFAM" id="SSF56752">
    <property type="entry name" value="D-aminoacid aminotransferase-like PLP-dependent enzymes"/>
    <property type="match status" value="1"/>
</dbReference>
<dbReference type="GO" id="GO:0008696">
    <property type="term" value="F:4-amino-4-deoxychorismate lyase activity"/>
    <property type="evidence" value="ECO:0007669"/>
    <property type="project" value="UniProtKB-EC"/>
</dbReference>
<sequence length="283" mass="32537">MYIYQNGEFVLETKARISPFDHGFLYGLGVFETFRIYDGHPFLLDDHFQRLAVSLKELNILFDLKKDDFLEIITSLLKLNKLNNAYIRFNISAGEAPIGLQTEAYTKPNVIIFIKPLVTPLVRTKKATFLQTVRNTPEGFERLKSHHYLNSILGKREVPDMNTEGVFLTNDGYVAEGVVSNIFWVKNGQVYSPAIKTGILNGITRQFVIELLKKNEVAFNEGYYLPQDVLDADEVFITNSIQEIVSISMLNEVEYSSEGKVTHFLQKLYDDFKSQRLWSMKQL</sequence>
<comment type="cofactor">
    <cofactor evidence="1">
        <name>pyridoxal 5'-phosphate</name>
        <dbReference type="ChEBI" id="CHEBI:597326"/>
    </cofactor>
</comment>
<proteinExistence type="inferred from homology"/>
<keyword evidence="5" id="KW-0456">Lyase</keyword>
<dbReference type="PANTHER" id="PTHR42743:SF11">
    <property type="entry name" value="AMINODEOXYCHORISMATE LYASE"/>
    <property type="match status" value="1"/>
</dbReference>
<dbReference type="KEGG" id="aia:AWH56_007700"/>
<dbReference type="PANTHER" id="PTHR42743">
    <property type="entry name" value="AMINO-ACID AMINOTRANSFERASE"/>
    <property type="match status" value="1"/>
</dbReference>
<dbReference type="InterPro" id="IPR050571">
    <property type="entry name" value="Class-IV_PLP-Dep_Aminotrnsfr"/>
</dbReference>
<dbReference type="Pfam" id="PF01063">
    <property type="entry name" value="Aminotran_4"/>
    <property type="match status" value="1"/>
</dbReference>
<evidence type="ECO:0000313" key="6">
    <source>
        <dbReference type="Proteomes" id="UP000180175"/>
    </source>
</evidence>
<dbReference type="InterPro" id="IPR043131">
    <property type="entry name" value="BCAT-like_N"/>
</dbReference>
<evidence type="ECO:0000256" key="3">
    <source>
        <dbReference type="ARBA" id="ARBA00011738"/>
    </source>
</evidence>